<gene>
    <name evidence="1" type="ORF">DXG03_007789</name>
</gene>
<accession>A0A9P7KGJ8</accession>
<name>A0A9P7KGJ8_9AGAR</name>
<evidence type="ECO:0000313" key="1">
    <source>
        <dbReference type="EMBL" id="KAG5647865.1"/>
    </source>
</evidence>
<reference evidence="1" key="2">
    <citation type="submission" date="2021-10" db="EMBL/GenBank/DDBJ databases">
        <title>Phylogenomics reveals ancestral predisposition of the termite-cultivated fungus Termitomyces towards a domesticated lifestyle.</title>
        <authorList>
            <person name="Auxier B."/>
            <person name="Grum-Grzhimaylo A."/>
            <person name="Cardenas M.E."/>
            <person name="Lodge J.D."/>
            <person name="Laessoe T."/>
            <person name="Pedersen O."/>
            <person name="Smith M.E."/>
            <person name="Kuyper T.W."/>
            <person name="Franco-Molano E.A."/>
            <person name="Baroni T.J."/>
            <person name="Aanen D.K."/>
        </authorList>
    </citation>
    <scope>NUCLEOTIDE SEQUENCE</scope>
    <source>
        <strain evidence="1">AP01</strain>
        <tissue evidence="1">Mycelium</tissue>
    </source>
</reference>
<dbReference type="AlphaFoldDB" id="A0A9P7KGJ8"/>
<dbReference type="OrthoDB" id="2893272at2759"/>
<keyword evidence="2" id="KW-1185">Reference proteome</keyword>
<sequence>MKDGPAPHSYRPVVGRLQLLSTYKKDWPLLNWSHEFKVLIAASARSGISGGFLHQIHPDGQQCTLELGELPSCRTARPPAMTRHLKFNAPEIENIVVDRSQSLIIASHVFSVQNGRGVVLYFRDLWTFGKHPRACGSWLEDNDIQFISENRLLVVRRVRGLPVLSIYNISDIGAVAIERDYELPEAWNRSIFGFSPNTSPLTDQSSSEAMFYPDPSKRILILAVKTPSLAGAPSVRNWLIINESYFRPTSRKDRLRVSWHEWSQACLIRDVHSSVRGPCVNGNRVVYVENAPRSSSRSGGGTALSRLNVIEFAPYPESESHQSRAWSLVGPRSVLVPNEATREIPSKSVDGRPIEDLRVTEDNIVLFLCLQENPDASKPVNILTFGAPPQTRSRH</sequence>
<comment type="caution">
    <text evidence="1">The sequence shown here is derived from an EMBL/GenBank/DDBJ whole genome shotgun (WGS) entry which is preliminary data.</text>
</comment>
<dbReference type="EMBL" id="JABCKV010000006">
    <property type="protein sequence ID" value="KAG5647865.1"/>
    <property type="molecule type" value="Genomic_DNA"/>
</dbReference>
<dbReference type="Proteomes" id="UP000775547">
    <property type="component" value="Unassembled WGS sequence"/>
</dbReference>
<reference evidence="1" key="1">
    <citation type="submission" date="2020-07" db="EMBL/GenBank/DDBJ databases">
        <authorList>
            <person name="Nieuwenhuis M."/>
            <person name="Van De Peppel L.J.J."/>
        </authorList>
    </citation>
    <scope>NUCLEOTIDE SEQUENCE</scope>
    <source>
        <strain evidence="1">AP01</strain>
        <tissue evidence="1">Mycelium</tissue>
    </source>
</reference>
<proteinExistence type="predicted"/>
<protein>
    <submittedName>
        <fullName evidence="1">Uncharacterized protein</fullName>
    </submittedName>
</protein>
<organism evidence="1 2">
    <name type="scientific">Asterophora parasitica</name>
    <dbReference type="NCBI Taxonomy" id="117018"/>
    <lineage>
        <taxon>Eukaryota</taxon>
        <taxon>Fungi</taxon>
        <taxon>Dikarya</taxon>
        <taxon>Basidiomycota</taxon>
        <taxon>Agaricomycotina</taxon>
        <taxon>Agaricomycetes</taxon>
        <taxon>Agaricomycetidae</taxon>
        <taxon>Agaricales</taxon>
        <taxon>Tricholomatineae</taxon>
        <taxon>Lyophyllaceae</taxon>
        <taxon>Asterophora</taxon>
    </lineage>
</organism>
<evidence type="ECO:0000313" key="2">
    <source>
        <dbReference type="Proteomes" id="UP000775547"/>
    </source>
</evidence>